<evidence type="ECO:0000256" key="1">
    <source>
        <dbReference type="ARBA" id="ARBA00009981"/>
    </source>
</evidence>
<dbReference type="Proteomes" id="UP000824062">
    <property type="component" value="Unassembled WGS sequence"/>
</dbReference>
<dbReference type="EMBL" id="DXBM01000001">
    <property type="protein sequence ID" value="HIZ45404.1"/>
    <property type="molecule type" value="Genomic_DNA"/>
</dbReference>
<proteinExistence type="inferred from homology"/>
<dbReference type="AlphaFoldDB" id="A0A9D2EX00"/>
<dbReference type="InterPro" id="IPR036165">
    <property type="entry name" value="YefM-like_sf"/>
</dbReference>
<reference evidence="2" key="1">
    <citation type="journal article" date="2021" name="PeerJ">
        <title>Extensive microbial diversity within the chicken gut microbiome revealed by metagenomics and culture.</title>
        <authorList>
            <person name="Gilroy R."/>
            <person name="Ravi A."/>
            <person name="Getino M."/>
            <person name="Pursley I."/>
            <person name="Horton D.L."/>
            <person name="Alikhan N.F."/>
            <person name="Baker D."/>
            <person name="Gharbi K."/>
            <person name="Hall N."/>
            <person name="Watson M."/>
            <person name="Adriaenssens E.M."/>
            <person name="Foster-Nyarko E."/>
            <person name="Jarju S."/>
            <person name="Secka A."/>
            <person name="Antonio M."/>
            <person name="Oren A."/>
            <person name="Chaudhuri R.R."/>
            <person name="La Ragione R."/>
            <person name="Hildebrand F."/>
            <person name="Pallen M.J."/>
        </authorList>
    </citation>
    <scope>NUCLEOTIDE SEQUENCE</scope>
    <source>
        <strain evidence="2">ChiHjej12B11-14209</strain>
    </source>
</reference>
<sequence length="89" mass="9869">MAVCVPVRDMKDTAAFARLVKESPEPVTVTKNGYSEFVVMRAKDYDLMREEVAKARLVRVLADADGSYEQGDYVDGAAFVTSVKEKYGL</sequence>
<evidence type="ECO:0000313" key="2">
    <source>
        <dbReference type="EMBL" id="HIZ45404.1"/>
    </source>
</evidence>
<protein>
    <submittedName>
        <fullName evidence="2">Type II toxin-antitoxin system Phd/YefM family antitoxin</fullName>
    </submittedName>
</protein>
<organism evidence="2 3">
    <name type="scientific">Candidatus Olsenella pullistercoris</name>
    <dbReference type="NCBI Taxonomy" id="2838712"/>
    <lineage>
        <taxon>Bacteria</taxon>
        <taxon>Bacillati</taxon>
        <taxon>Actinomycetota</taxon>
        <taxon>Coriobacteriia</taxon>
        <taxon>Coriobacteriales</taxon>
        <taxon>Atopobiaceae</taxon>
        <taxon>Olsenella</taxon>
    </lineage>
</organism>
<evidence type="ECO:0000313" key="3">
    <source>
        <dbReference type="Proteomes" id="UP000824062"/>
    </source>
</evidence>
<gene>
    <name evidence="2" type="ORF">IAA19_00035</name>
</gene>
<reference evidence="2" key="2">
    <citation type="submission" date="2021-04" db="EMBL/GenBank/DDBJ databases">
        <authorList>
            <person name="Gilroy R."/>
        </authorList>
    </citation>
    <scope>NUCLEOTIDE SEQUENCE</scope>
    <source>
        <strain evidence="2">ChiHjej12B11-14209</strain>
    </source>
</reference>
<dbReference type="SUPFAM" id="SSF143120">
    <property type="entry name" value="YefM-like"/>
    <property type="match status" value="1"/>
</dbReference>
<dbReference type="NCBIfam" id="TIGR01552">
    <property type="entry name" value="phd_fam"/>
    <property type="match status" value="1"/>
</dbReference>
<accession>A0A9D2EX00</accession>
<comment type="caution">
    <text evidence="2">The sequence shown here is derived from an EMBL/GenBank/DDBJ whole genome shotgun (WGS) entry which is preliminary data.</text>
</comment>
<name>A0A9D2EX00_9ACTN</name>
<comment type="similarity">
    <text evidence="1">Belongs to the phD/YefM antitoxin family.</text>
</comment>